<dbReference type="CDD" id="cd13545">
    <property type="entry name" value="PBP2_TbpA"/>
    <property type="match status" value="1"/>
</dbReference>
<dbReference type="EMBL" id="CP034687">
    <property type="protein sequence ID" value="AZS84835.1"/>
    <property type="molecule type" value="Genomic_DNA"/>
</dbReference>
<evidence type="ECO:0000313" key="2">
    <source>
        <dbReference type="EMBL" id="AZS84835.1"/>
    </source>
</evidence>
<dbReference type="Proteomes" id="UP000271291">
    <property type="component" value="Chromosome"/>
</dbReference>
<proteinExistence type="predicted"/>
<evidence type="ECO:0000313" key="4">
    <source>
        <dbReference type="Proteomes" id="UP000271291"/>
    </source>
</evidence>
<dbReference type="GO" id="GO:0030976">
    <property type="term" value="F:thiamine pyrophosphate binding"/>
    <property type="evidence" value="ECO:0007669"/>
    <property type="project" value="TreeGrafter"/>
</dbReference>
<dbReference type="PANTHER" id="PTHR30006">
    <property type="entry name" value="THIAMINE-BINDING PERIPLASMIC PROTEIN-RELATED"/>
    <property type="match status" value="1"/>
</dbReference>
<sequence>MLLRPAREPSAVSRAGPRLFLVTPRRNPVQTKKLTALAVGIGLVTLSACGGSGGGAAADSKTVTLVSHDSWAVSKKVVADFEKRSGYTLKVLEDGDAGQAVNKAILTKDNPQGDVFFGVDNTLLSRALDNGLFQPYTAKGADTVEARYRADQDKHRVTPIDSGDICVNYDKAYFSAHKLTPPTSFDDLTKPAYKNLLVTENAATSSPGLGFLLGTAARYGDGGWPAYWKKLKANGVKVVDGWEQAYNEEFSGSAGGRKAKGDRPLVVSYASSPPAEVVYADPRPATAPTGVATGTCFRQTEYAGLLSNARNTAGGKALIDFLIGKEFQQDMPLNMFVYPVVEGAKVPAVFTEYGPQAGDPQTLAPDRIAAHRDQWVKTWTSLVLK</sequence>
<dbReference type="Pfam" id="PF13343">
    <property type="entry name" value="SBP_bac_6"/>
    <property type="match status" value="1"/>
</dbReference>
<dbReference type="GO" id="GO:0030975">
    <property type="term" value="F:thiamine binding"/>
    <property type="evidence" value="ECO:0007669"/>
    <property type="project" value="InterPro"/>
</dbReference>
<evidence type="ECO:0000313" key="5">
    <source>
        <dbReference type="Proteomes" id="UP000501753"/>
    </source>
</evidence>
<evidence type="ECO:0000256" key="1">
    <source>
        <dbReference type="ARBA" id="ARBA00022729"/>
    </source>
</evidence>
<keyword evidence="1" id="KW-0732">Signal</keyword>
<dbReference type="EMBL" id="CP029078">
    <property type="protein sequence ID" value="QCN88311.1"/>
    <property type="molecule type" value="Genomic_DNA"/>
</dbReference>
<dbReference type="AlphaFoldDB" id="A0A3S9ZAW7"/>
<dbReference type="NCBIfam" id="TIGR01254">
    <property type="entry name" value="sfuA"/>
    <property type="match status" value="1"/>
</dbReference>
<gene>
    <name evidence="3" type="ORF">DDJ31_27820</name>
    <name evidence="2" type="ORF">ELQ87_11485</name>
</gene>
<protein>
    <submittedName>
        <fullName evidence="2">Thiamine ABC transporter substrate-binding protein</fullName>
    </submittedName>
</protein>
<dbReference type="Proteomes" id="UP000501753">
    <property type="component" value="Chromosome"/>
</dbReference>
<name>A0A3S9ZAW7_STRGD</name>
<dbReference type="OrthoDB" id="5412681at2"/>
<dbReference type="PANTHER" id="PTHR30006:SF2">
    <property type="entry name" value="ABC TRANSPORTER SUBSTRATE-BINDING PROTEIN"/>
    <property type="match status" value="1"/>
</dbReference>
<evidence type="ECO:0000313" key="3">
    <source>
        <dbReference type="EMBL" id="QCN88311.1"/>
    </source>
</evidence>
<organism evidence="2 4">
    <name type="scientific">Streptomyces griseoviridis</name>
    <dbReference type="NCBI Taxonomy" id="45398"/>
    <lineage>
        <taxon>Bacteria</taxon>
        <taxon>Bacillati</taxon>
        <taxon>Actinomycetota</taxon>
        <taxon>Actinomycetes</taxon>
        <taxon>Kitasatosporales</taxon>
        <taxon>Streptomycetaceae</taxon>
        <taxon>Streptomyces</taxon>
    </lineage>
</organism>
<dbReference type="Gene3D" id="3.40.190.10">
    <property type="entry name" value="Periplasmic binding protein-like II"/>
    <property type="match status" value="2"/>
</dbReference>
<reference evidence="2 4" key="2">
    <citation type="submission" date="2018-12" db="EMBL/GenBank/DDBJ databases">
        <title>Streptomyces griseoviridis F1-27 complete genome.</title>
        <authorList>
            <person name="Mariita R.M."/>
            <person name="Sello J.K."/>
        </authorList>
    </citation>
    <scope>NUCLEOTIDE SEQUENCE [LARGE SCALE GENOMIC DNA]</scope>
    <source>
        <strain evidence="2 4">F1-27</strain>
    </source>
</reference>
<reference evidence="3 5" key="1">
    <citation type="submission" date="2018-04" db="EMBL/GenBank/DDBJ databases">
        <title>Complete genome sequences of Streptomyces griseoviridis K61 and characterization of antagonistic properties of biological control agents.</title>
        <authorList>
            <person name="Mariita R.M."/>
            <person name="Sello J.K."/>
        </authorList>
    </citation>
    <scope>NUCLEOTIDE SEQUENCE [LARGE SCALE GENOMIC DNA]</scope>
    <source>
        <strain evidence="3 5">K61</strain>
    </source>
</reference>
<dbReference type="GO" id="GO:0015888">
    <property type="term" value="P:thiamine transport"/>
    <property type="evidence" value="ECO:0007669"/>
    <property type="project" value="InterPro"/>
</dbReference>
<keyword evidence="5" id="KW-1185">Reference proteome</keyword>
<dbReference type="SUPFAM" id="SSF53850">
    <property type="entry name" value="Periplasmic binding protein-like II"/>
    <property type="match status" value="1"/>
</dbReference>
<accession>A0A3S9ZAW7</accession>
<dbReference type="KEGG" id="sgd:ELQ87_11485"/>
<dbReference type="GO" id="GO:0030288">
    <property type="term" value="C:outer membrane-bounded periplasmic space"/>
    <property type="evidence" value="ECO:0007669"/>
    <property type="project" value="TreeGrafter"/>
</dbReference>
<dbReference type="InterPro" id="IPR005948">
    <property type="entry name" value="ThiB-like"/>
</dbReference>